<evidence type="ECO:0000256" key="1">
    <source>
        <dbReference type="SAM" id="MobiDB-lite"/>
    </source>
</evidence>
<dbReference type="AlphaFoldDB" id="X1EMC6"/>
<dbReference type="EMBL" id="BARU01010570">
    <property type="protein sequence ID" value="GAH34491.1"/>
    <property type="molecule type" value="Genomic_DNA"/>
</dbReference>
<feature type="region of interest" description="Disordered" evidence="1">
    <location>
        <begin position="1"/>
        <end position="28"/>
    </location>
</feature>
<accession>X1EMC6</accession>
<name>X1EMC6_9ZZZZ</name>
<sequence length="67" mass="7525">MRADVSKRGVDDGNQKGGNSLQPAKENHHFYIKKKRVCKELKLTGSLKGIKILDRMKSEGGLNEKQD</sequence>
<gene>
    <name evidence="2" type="ORF">S03H2_20117</name>
</gene>
<feature type="compositionally biased region" description="Basic and acidic residues" evidence="1">
    <location>
        <begin position="1"/>
        <end position="14"/>
    </location>
</feature>
<evidence type="ECO:0000313" key="2">
    <source>
        <dbReference type="EMBL" id="GAH34491.1"/>
    </source>
</evidence>
<reference evidence="2" key="1">
    <citation type="journal article" date="2014" name="Front. Microbiol.">
        <title>High frequency of phylogenetically diverse reductive dehalogenase-homologous genes in deep subseafloor sedimentary metagenomes.</title>
        <authorList>
            <person name="Kawai M."/>
            <person name="Futagami T."/>
            <person name="Toyoda A."/>
            <person name="Takaki Y."/>
            <person name="Nishi S."/>
            <person name="Hori S."/>
            <person name="Arai W."/>
            <person name="Tsubouchi T."/>
            <person name="Morono Y."/>
            <person name="Uchiyama I."/>
            <person name="Ito T."/>
            <person name="Fujiyama A."/>
            <person name="Inagaki F."/>
            <person name="Takami H."/>
        </authorList>
    </citation>
    <scope>NUCLEOTIDE SEQUENCE</scope>
    <source>
        <strain evidence="2">Expedition CK06-06</strain>
    </source>
</reference>
<comment type="caution">
    <text evidence="2">The sequence shown here is derived from an EMBL/GenBank/DDBJ whole genome shotgun (WGS) entry which is preliminary data.</text>
</comment>
<proteinExistence type="predicted"/>
<protein>
    <submittedName>
        <fullName evidence="2">Uncharacterized protein</fullName>
    </submittedName>
</protein>
<organism evidence="2">
    <name type="scientific">marine sediment metagenome</name>
    <dbReference type="NCBI Taxonomy" id="412755"/>
    <lineage>
        <taxon>unclassified sequences</taxon>
        <taxon>metagenomes</taxon>
        <taxon>ecological metagenomes</taxon>
    </lineage>
</organism>